<dbReference type="InterPro" id="IPR023780">
    <property type="entry name" value="Chromo_domain"/>
</dbReference>
<evidence type="ECO:0000313" key="8">
    <source>
        <dbReference type="Proteomes" id="UP000614601"/>
    </source>
</evidence>
<dbReference type="InterPro" id="IPR023779">
    <property type="entry name" value="Chromodomain_CS"/>
</dbReference>
<feature type="compositionally biased region" description="Polar residues" evidence="5">
    <location>
        <begin position="189"/>
        <end position="199"/>
    </location>
</feature>
<dbReference type="Proteomes" id="UP000783686">
    <property type="component" value="Unassembled WGS sequence"/>
</dbReference>
<evidence type="ECO:0000259" key="6">
    <source>
        <dbReference type="PROSITE" id="PS50013"/>
    </source>
</evidence>
<dbReference type="Pfam" id="PF00385">
    <property type="entry name" value="Chromo"/>
    <property type="match status" value="1"/>
</dbReference>
<sequence>MSDTSDDSMDETNPKKNVEETSSTGTVVSTDDLFEIQKIVGHKWEGRKLLYRIRWVGYGPGDDTWEPEENLLGSTSVEMVDEYKKNKNLDTKPKKTPERLRKQPPARRKQAKKLKSTLLSDSDFESSQGTSTTKQPEFVFVEDEGEEKPSTDSAGWYGIKADESKRDLKNLFVHDRKLTQTEKLLTDIQDPNTSRLTRSQIRELRGSFSSIQTPSPVRQPKTKQTDDADKFKRSPSRESVESYSFVFTSPKAKKKKVDETSTKEKVKKDKSKKERSPKKRDKEKVVVDKNNKEKEGSNKKNLEKKDNIKKETIDQKKNNKDKKEASLPKDLEKPSGSNGVSSVGHEAAPPPKKAVPVDRKSSLFCNYRIPKGTDKLQTNGGRAVSASGVPATYGTQKLHINDNLNVIHTIDELLKDNTEIEATQKEFNDAVLAGKIKVVRGMLAANNNININWADSEGYTLLHRLAEGVCESQHTPDEMMSVLVNAGANVEVKEKKRGFTPLYLACVNRRLCHIIRLIRLCANVNTVNNAGEPLLSTTMKTLHPEYTKLLLTYGADYFAVIKPKSNLTKAQLKPVLSYSERLQSIMDKLRDGMIKNVTRYHMYTNVYQSMIFGKTECQMNFMNGVNPKTLPGERIYCIVMCAVARTVNGVTNASINGPCPVTEMVLDGRKLSIISRMNPYIYGCYVFAEHSEHTITLKLTRQTSPQILLVQVVGLFRKEQVQGNSASNSH</sequence>
<gene>
    <name evidence="7" type="ORF">BOKJ2_LOCUS759</name>
</gene>
<dbReference type="CDD" id="cd00024">
    <property type="entry name" value="CD_CSD"/>
    <property type="match status" value="1"/>
</dbReference>
<dbReference type="InterPro" id="IPR036770">
    <property type="entry name" value="Ankyrin_rpt-contain_sf"/>
</dbReference>
<accession>A0A811JRW6</accession>
<evidence type="ECO:0000256" key="3">
    <source>
        <dbReference type="ARBA" id="ARBA00023043"/>
    </source>
</evidence>
<feature type="compositionally biased region" description="Polar residues" evidence="5">
    <location>
        <begin position="207"/>
        <end position="216"/>
    </location>
</feature>
<feature type="compositionally biased region" description="Basic and acidic residues" evidence="5">
    <location>
        <begin position="84"/>
        <end position="101"/>
    </location>
</feature>
<evidence type="ECO:0000256" key="4">
    <source>
        <dbReference type="ARBA" id="ARBA00023242"/>
    </source>
</evidence>
<feature type="region of interest" description="Disordered" evidence="5">
    <location>
        <begin position="84"/>
        <end position="159"/>
    </location>
</feature>
<keyword evidence="3" id="KW-0040">ANK repeat</keyword>
<dbReference type="Gene3D" id="2.40.50.40">
    <property type="match status" value="1"/>
</dbReference>
<dbReference type="InterPro" id="IPR016197">
    <property type="entry name" value="Chromo-like_dom_sf"/>
</dbReference>
<dbReference type="InterPro" id="IPR000953">
    <property type="entry name" value="Chromo/chromo_shadow_dom"/>
</dbReference>
<organism evidence="7 8">
    <name type="scientific">Bursaphelenchus okinawaensis</name>
    <dbReference type="NCBI Taxonomy" id="465554"/>
    <lineage>
        <taxon>Eukaryota</taxon>
        <taxon>Metazoa</taxon>
        <taxon>Ecdysozoa</taxon>
        <taxon>Nematoda</taxon>
        <taxon>Chromadorea</taxon>
        <taxon>Rhabditida</taxon>
        <taxon>Tylenchina</taxon>
        <taxon>Tylenchomorpha</taxon>
        <taxon>Aphelenchoidea</taxon>
        <taxon>Aphelenchoididae</taxon>
        <taxon>Bursaphelenchus</taxon>
    </lineage>
</organism>
<comment type="subcellular location">
    <subcellularLocation>
        <location evidence="1">Nucleus</location>
    </subcellularLocation>
</comment>
<feature type="compositionally biased region" description="Acidic residues" evidence="5">
    <location>
        <begin position="1"/>
        <end position="10"/>
    </location>
</feature>
<dbReference type="Proteomes" id="UP000614601">
    <property type="component" value="Unassembled WGS sequence"/>
</dbReference>
<dbReference type="SMART" id="SM00298">
    <property type="entry name" value="CHROMO"/>
    <property type="match status" value="1"/>
</dbReference>
<dbReference type="Gene3D" id="1.25.40.20">
    <property type="entry name" value="Ankyrin repeat-containing domain"/>
    <property type="match status" value="1"/>
</dbReference>
<protein>
    <recommendedName>
        <fullName evidence="6">Chromo domain-containing protein</fullName>
    </recommendedName>
</protein>
<dbReference type="OrthoDB" id="5873356at2759"/>
<feature type="compositionally biased region" description="Polar residues" evidence="5">
    <location>
        <begin position="117"/>
        <end position="135"/>
    </location>
</feature>
<comment type="caution">
    <text evidence="7">The sequence shown here is derived from an EMBL/GenBank/DDBJ whole genome shotgun (WGS) entry which is preliminary data.</text>
</comment>
<dbReference type="EMBL" id="CAJFCW020000001">
    <property type="protein sequence ID" value="CAG9080402.1"/>
    <property type="molecule type" value="Genomic_DNA"/>
</dbReference>
<dbReference type="PROSITE" id="PS00598">
    <property type="entry name" value="CHROMO_1"/>
    <property type="match status" value="1"/>
</dbReference>
<keyword evidence="4" id="KW-0539">Nucleus</keyword>
<keyword evidence="8" id="KW-1185">Reference proteome</keyword>
<evidence type="ECO:0000256" key="1">
    <source>
        <dbReference type="ARBA" id="ARBA00004123"/>
    </source>
</evidence>
<feature type="region of interest" description="Disordered" evidence="5">
    <location>
        <begin position="1"/>
        <end position="27"/>
    </location>
</feature>
<dbReference type="PROSITE" id="PS50013">
    <property type="entry name" value="CHROMO_2"/>
    <property type="match status" value="1"/>
</dbReference>
<dbReference type="GO" id="GO:0005634">
    <property type="term" value="C:nucleus"/>
    <property type="evidence" value="ECO:0007669"/>
    <property type="project" value="UniProtKB-SubCell"/>
</dbReference>
<feature type="region of interest" description="Disordered" evidence="5">
    <location>
        <begin position="179"/>
        <end position="357"/>
    </location>
</feature>
<dbReference type="EMBL" id="CAJFDH010000001">
    <property type="protein sequence ID" value="CAD5206075.1"/>
    <property type="molecule type" value="Genomic_DNA"/>
</dbReference>
<dbReference type="PANTHER" id="PTHR24198:SF165">
    <property type="entry name" value="ANKYRIN REPEAT-CONTAINING PROTEIN-RELATED"/>
    <property type="match status" value="1"/>
</dbReference>
<proteinExistence type="predicted"/>
<evidence type="ECO:0000313" key="7">
    <source>
        <dbReference type="EMBL" id="CAD5206075.1"/>
    </source>
</evidence>
<feature type="compositionally biased region" description="Basic and acidic residues" evidence="5">
    <location>
        <begin position="223"/>
        <end position="240"/>
    </location>
</feature>
<evidence type="ECO:0000256" key="2">
    <source>
        <dbReference type="ARBA" id="ARBA00022737"/>
    </source>
</evidence>
<evidence type="ECO:0000256" key="5">
    <source>
        <dbReference type="SAM" id="MobiDB-lite"/>
    </source>
</evidence>
<feature type="compositionally biased region" description="Basic and acidic residues" evidence="5">
    <location>
        <begin position="256"/>
        <end position="333"/>
    </location>
</feature>
<dbReference type="PANTHER" id="PTHR24198">
    <property type="entry name" value="ANKYRIN REPEAT AND PROTEIN KINASE DOMAIN-CONTAINING PROTEIN"/>
    <property type="match status" value="1"/>
</dbReference>
<dbReference type="InterPro" id="IPR002110">
    <property type="entry name" value="Ankyrin_rpt"/>
</dbReference>
<dbReference type="AlphaFoldDB" id="A0A811JRW6"/>
<name>A0A811JRW6_9BILA</name>
<keyword evidence="2" id="KW-0677">Repeat</keyword>
<feature type="compositionally biased region" description="Basic residues" evidence="5">
    <location>
        <begin position="102"/>
        <end position="115"/>
    </location>
</feature>
<dbReference type="SUPFAM" id="SSF54160">
    <property type="entry name" value="Chromo domain-like"/>
    <property type="match status" value="1"/>
</dbReference>
<feature type="domain" description="Chromo" evidence="6">
    <location>
        <begin position="34"/>
        <end position="95"/>
    </location>
</feature>
<dbReference type="SMART" id="SM00248">
    <property type="entry name" value="ANK"/>
    <property type="match status" value="3"/>
</dbReference>
<dbReference type="SUPFAM" id="SSF48403">
    <property type="entry name" value="Ankyrin repeat"/>
    <property type="match status" value="1"/>
</dbReference>
<reference evidence="7" key="1">
    <citation type="submission" date="2020-09" db="EMBL/GenBank/DDBJ databases">
        <authorList>
            <person name="Kikuchi T."/>
        </authorList>
    </citation>
    <scope>NUCLEOTIDE SEQUENCE</scope>
    <source>
        <strain evidence="7">SH1</strain>
    </source>
</reference>